<dbReference type="Proteomes" id="UP000255110">
    <property type="component" value="Unassembled WGS sequence"/>
</dbReference>
<feature type="transmembrane region" description="Helical" evidence="2">
    <location>
        <begin position="106"/>
        <end position="127"/>
    </location>
</feature>
<name>A0A378LBQ7_9GAMM</name>
<evidence type="ECO:0000313" key="4">
    <source>
        <dbReference type="EMBL" id="KTD81142.1"/>
    </source>
</evidence>
<dbReference type="STRING" id="460.Lstg_0369"/>
<organism evidence="5 7">
    <name type="scientific">Legionella steigerwaltii</name>
    <dbReference type="NCBI Taxonomy" id="460"/>
    <lineage>
        <taxon>Bacteria</taxon>
        <taxon>Pseudomonadati</taxon>
        <taxon>Pseudomonadota</taxon>
        <taxon>Gammaproteobacteria</taxon>
        <taxon>Legionellales</taxon>
        <taxon>Legionellaceae</taxon>
        <taxon>Legionella</taxon>
    </lineage>
</organism>
<sequence length="213" mass="24111">MFNPLEERLKECDKKIDALFLGLALNAQIRKDLDALKAYYNKLYIDATFKEDEEEYVQAYELFVQGLEEIKNGETTADEVLKTMEDIKSLRKTGVVLENILNALELLFWAGTACAFFSYTVLMAAPLATVNPFFALAVLSTSALGAIFSVVNFLNCIDEFKSSSPVEEEFNREKSLITFFKAVVQSSETPSKVSDEKTYQPERPYSYTEGMTY</sequence>
<dbReference type="RefSeq" id="WP_058475949.1">
    <property type="nucleotide sequence ID" value="NZ_CAAAIO010000003.1"/>
</dbReference>
<evidence type="ECO:0000259" key="3">
    <source>
        <dbReference type="Pfam" id="PF18688"/>
    </source>
</evidence>
<dbReference type="AlphaFoldDB" id="A0A378LBQ7"/>
<dbReference type="Pfam" id="PF18688">
    <property type="entry name" value="DUF5638"/>
    <property type="match status" value="1"/>
</dbReference>
<accession>A0A378LBQ7</accession>
<feature type="transmembrane region" description="Helical" evidence="2">
    <location>
        <begin position="133"/>
        <end position="154"/>
    </location>
</feature>
<proteinExistence type="predicted"/>
<evidence type="ECO:0000256" key="2">
    <source>
        <dbReference type="SAM" id="Phobius"/>
    </source>
</evidence>
<dbReference type="Proteomes" id="UP000054820">
    <property type="component" value="Unassembled WGS sequence"/>
</dbReference>
<keyword evidence="2" id="KW-0812">Transmembrane</keyword>
<keyword evidence="2" id="KW-1133">Transmembrane helix</keyword>
<feature type="region of interest" description="Disordered" evidence="1">
    <location>
        <begin position="193"/>
        <end position="213"/>
    </location>
</feature>
<keyword evidence="6" id="KW-1185">Reference proteome</keyword>
<feature type="domain" description="DUF5638" evidence="3">
    <location>
        <begin position="5"/>
        <end position="102"/>
    </location>
</feature>
<protein>
    <recommendedName>
        <fullName evidence="3">DUF5638 domain-containing protein</fullName>
    </recommendedName>
</protein>
<dbReference type="EMBL" id="LNYZ01000001">
    <property type="protein sequence ID" value="KTD81142.1"/>
    <property type="molecule type" value="Genomic_DNA"/>
</dbReference>
<dbReference type="OrthoDB" id="5637654at2"/>
<reference evidence="5 7" key="2">
    <citation type="submission" date="2018-06" db="EMBL/GenBank/DDBJ databases">
        <authorList>
            <consortium name="Pathogen Informatics"/>
            <person name="Doyle S."/>
        </authorList>
    </citation>
    <scope>NUCLEOTIDE SEQUENCE [LARGE SCALE GENOMIC DNA]</scope>
    <source>
        <strain evidence="5 7">NCTC11991</strain>
    </source>
</reference>
<evidence type="ECO:0000256" key="1">
    <source>
        <dbReference type="SAM" id="MobiDB-lite"/>
    </source>
</evidence>
<gene>
    <name evidence="4" type="ORF">Lstg_0369</name>
    <name evidence="5" type="ORF">NCTC11991_01771</name>
</gene>
<dbReference type="InterPro" id="IPR040737">
    <property type="entry name" value="DUF5638"/>
</dbReference>
<keyword evidence="2" id="KW-0472">Membrane</keyword>
<reference evidence="4 6" key="1">
    <citation type="submission" date="2015-11" db="EMBL/GenBank/DDBJ databases">
        <title>Genomic analysis of 38 Legionella species identifies large and diverse effector repertoires.</title>
        <authorList>
            <person name="Burstein D."/>
            <person name="Amaro F."/>
            <person name="Zusman T."/>
            <person name="Lifshitz Z."/>
            <person name="Cohen O."/>
            <person name="Gilbert J.A."/>
            <person name="Pupko T."/>
            <person name="Shuman H.A."/>
            <person name="Segal G."/>
        </authorList>
    </citation>
    <scope>NUCLEOTIDE SEQUENCE [LARGE SCALE GENOMIC DNA]</scope>
    <source>
        <strain evidence="4 6">SC-18-C9</strain>
    </source>
</reference>
<dbReference type="EMBL" id="UGOY01000001">
    <property type="protein sequence ID" value="STY23169.1"/>
    <property type="molecule type" value="Genomic_DNA"/>
</dbReference>
<evidence type="ECO:0000313" key="7">
    <source>
        <dbReference type="Proteomes" id="UP000255110"/>
    </source>
</evidence>
<evidence type="ECO:0000313" key="5">
    <source>
        <dbReference type="EMBL" id="STY23169.1"/>
    </source>
</evidence>
<evidence type="ECO:0000313" key="6">
    <source>
        <dbReference type="Proteomes" id="UP000054820"/>
    </source>
</evidence>